<feature type="compositionally biased region" description="Basic and acidic residues" evidence="1">
    <location>
        <begin position="287"/>
        <end position="299"/>
    </location>
</feature>
<dbReference type="AlphaFoldDB" id="A0A6C0ECV6"/>
<feature type="compositionally biased region" description="Basic and acidic residues" evidence="1">
    <location>
        <begin position="305"/>
        <end position="324"/>
    </location>
</feature>
<evidence type="ECO:0000256" key="1">
    <source>
        <dbReference type="SAM" id="MobiDB-lite"/>
    </source>
</evidence>
<feature type="region of interest" description="Disordered" evidence="1">
    <location>
        <begin position="287"/>
        <end position="367"/>
    </location>
</feature>
<evidence type="ECO:0000313" key="2">
    <source>
        <dbReference type="EMBL" id="QHT27006.1"/>
    </source>
</evidence>
<sequence length="367" mass="42281">MANHSNAKKLNEDKITINYTDMDIDKLSFTDLEENERSKGQKIAFPRYDHIKFGNKCPICIQFPWINLNSYGVPKIGEYYKEDSQRLFLKIPLDQSDPTIKAFSDFIKSIDTKLSSAEFMKSQFGQKSNKYKYQPIFRLPLEDDDDDDKIKKKKNYGPKHPYMKLKLDYTYPDLKIKSKVFISNYDSEINKRIRTKINDIVTVDDFSKYVSWKSAIHPIGQPIKLWAQNPSKNDPTYGLSFRLVQVETEPSKENSNIDDLDADAFLDSDNENDIKLSKPTKIIDKEDTNKVGTKKDDSKSSSSKELLKEVPKELPKELPKESPKKPVLVESESEKDEESEDESDDSNNSDIKPAKKIIPKAKPKGKK</sequence>
<proteinExistence type="predicted"/>
<protein>
    <submittedName>
        <fullName evidence="2">Uncharacterized protein</fullName>
    </submittedName>
</protein>
<accession>A0A6C0ECV6</accession>
<dbReference type="EMBL" id="MN739807">
    <property type="protein sequence ID" value="QHT27006.1"/>
    <property type="molecule type" value="Genomic_DNA"/>
</dbReference>
<reference evidence="2" key="1">
    <citation type="journal article" date="2020" name="Nature">
        <title>Giant virus diversity and host interactions through global metagenomics.</title>
        <authorList>
            <person name="Schulz F."/>
            <person name="Roux S."/>
            <person name="Paez-Espino D."/>
            <person name="Jungbluth S."/>
            <person name="Walsh D.A."/>
            <person name="Denef V.J."/>
            <person name="McMahon K.D."/>
            <person name="Konstantinidis K.T."/>
            <person name="Eloe-Fadrosh E.A."/>
            <person name="Kyrpides N.C."/>
            <person name="Woyke T."/>
        </authorList>
    </citation>
    <scope>NUCLEOTIDE SEQUENCE</scope>
    <source>
        <strain evidence="2">GVMAG-M-3300023179-2</strain>
    </source>
</reference>
<name>A0A6C0ECV6_9ZZZZ</name>
<feature type="compositionally biased region" description="Basic residues" evidence="1">
    <location>
        <begin position="354"/>
        <end position="367"/>
    </location>
</feature>
<feature type="compositionally biased region" description="Acidic residues" evidence="1">
    <location>
        <begin position="331"/>
        <end position="347"/>
    </location>
</feature>
<organism evidence="2">
    <name type="scientific">viral metagenome</name>
    <dbReference type="NCBI Taxonomy" id="1070528"/>
    <lineage>
        <taxon>unclassified sequences</taxon>
        <taxon>metagenomes</taxon>
        <taxon>organismal metagenomes</taxon>
    </lineage>
</organism>